<name>A0A645HHY8_9ZZZZ</name>
<dbReference type="AlphaFoldDB" id="A0A645HHY8"/>
<evidence type="ECO:0000313" key="1">
    <source>
        <dbReference type="EMBL" id="MPN38648.1"/>
    </source>
</evidence>
<sequence length="37" mass="4569">MIYTNLFIDIYEFVPFYYVDLRDEFLFGSDFGIVYEN</sequence>
<accession>A0A645HHY8</accession>
<organism evidence="1">
    <name type="scientific">bioreactor metagenome</name>
    <dbReference type="NCBI Taxonomy" id="1076179"/>
    <lineage>
        <taxon>unclassified sequences</taxon>
        <taxon>metagenomes</taxon>
        <taxon>ecological metagenomes</taxon>
    </lineage>
</organism>
<reference evidence="1" key="1">
    <citation type="submission" date="2019-08" db="EMBL/GenBank/DDBJ databases">
        <authorList>
            <person name="Kucharzyk K."/>
            <person name="Murdoch R.W."/>
            <person name="Higgins S."/>
            <person name="Loffler F."/>
        </authorList>
    </citation>
    <scope>NUCLEOTIDE SEQUENCE</scope>
</reference>
<dbReference type="EMBL" id="VSSQ01094012">
    <property type="protein sequence ID" value="MPN38648.1"/>
    <property type="molecule type" value="Genomic_DNA"/>
</dbReference>
<comment type="caution">
    <text evidence="1">The sequence shown here is derived from an EMBL/GenBank/DDBJ whole genome shotgun (WGS) entry which is preliminary data.</text>
</comment>
<gene>
    <name evidence="1" type="ORF">SDC9_186172</name>
</gene>
<protein>
    <submittedName>
        <fullName evidence="1">Uncharacterized protein</fullName>
    </submittedName>
</protein>
<proteinExistence type="predicted"/>